<dbReference type="InterPro" id="IPR023170">
    <property type="entry name" value="HhH_base_excis_C"/>
</dbReference>
<dbReference type="Proteomes" id="UP000199589">
    <property type="component" value="Unassembled WGS sequence"/>
</dbReference>
<proteinExistence type="predicted"/>
<keyword evidence="3" id="KW-0408">Iron</keyword>
<feature type="domain" description="HhH-GPD" evidence="5">
    <location>
        <begin position="43"/>
        <end position="199"/>
    </location>
</feature>
<evidence type="ECO:0000256" key="4">
    <source>
        <dbReference type="ARBA" id="ARBA00023014"/>
    </source>
</evidence>
<dbReference type="EMBL" id="FOSJ01000082">
    <property type="protein sequence ID" value="SFK71504.1"/>
    <property type="molecule type" value="Genomic_DNA"/>
</dbReference>
<sequence>MQINQEKLNREKIHVLNKLVSHYGIQNWWSDENRIKDWVSMILIQQTTQQNVYKALFNLEPYLTVRQLHEMDEETLQALIRPAGFYKQKSQYIKALMQWFIDHGERFDKFDKYTNKELRIELLSIKGVGPETADAMMLYLFERKVFIGDQYAIRLFKRLGFGEYKSLEHMRREFNHLAEMVPLELCKEWHAAVDVHGKAYRLSKNLDESWLLPSDKQGTN</sequence>
<organism evidence="6 7">
    <name type="scientific">Marinilactibacillus piezotolerans</name>
    <dbReference type="NCBI Taxonomy" id="258723"/>
    <lineage>
        <taxon>Bacteria</taxon>
        <taxon>Bacillati</taxon>
        <taxon>Bacillota</taxon>
        <taxon>Bacilli</taxon>
        <taxon>Lactobacillales</taxon>
        <taxon>Carnobacteriaceae</taxon>
        <taxon>Marinilactibacillus</taxon>
    </lineage>
</organism>
<dbReference type="GO" id="GO:0006284">
    <property type="term" value="P:base-excision repair"/>
    <property type="evidence" value="ECO:0007669"/>
    <property type="project" value="InterPro"/>
</dbReference>
<dbReference type="PANTHER" id="PTHR10359:SF19">
    <property type="entry name" value="DNA REPAIR GLYCOSYLASE MJ1434-RELATED"/>
    <property type="match status" value="1"/>
</dbReference>
<dbReference type="PIRSF" id="PIRSF001435">
    <property type="entry name" value="Nth"/>
    <property type="match status" value="1"/>
</dbReference>
<dbReference type="CDD" id="cd00056">
    <property type="entry name" value="ENDO3c"/>
    <property type="match status" value="1"/>
</dbReference>
<dbReference type="GO" id="GO:0051539">
    <property type="term" value="F:4 iron, 4 sulfur cluster binding"/>
    <property type="evidence" value="ECO:0007669"/>
    <property type="project" value="UniProtKB-KW"/>
</dbReference>
<keyword evidence="2" id="KW-0479">Metal-binding</keyword>
<dbReference type="RefSeq" id="WP_425434179.1">
    <property type="nucleotide sequence ID" value="NZ_FOSJ01000082.1"/>
</dbReference>
<dbReference type="AlphaFoldDB" id="A0A1I4BRS1"/>
<evidence type="ECO:0000256" key="1">
    <source>
        <dbReference type="ARBA" id="ARBA00022485"/>
    </source>
</evidence>
<dbReference type="Pfam" id="PF00730">
    <property type="entry name" value="HhH-GPD"/>
    <property type="match status" value="1"/>
</dbReference>
<evidence type="ECO:0000259" key="5">
    <source>
        <dbReference type="SMART" id="SM00478"/>
    </source>
</evidence>
<dbReference type="GO" id="GO:0046872">
    <property type="term" value="F:metal ion binding"/>
    <property type="evidence" value="ECO:0007669"/>
    <property type="project" value="UniProtKB-KW"/>
</dbReference>
<keyword evidence="7" id="KW-1185">Reference proteome</keyword>
<reference evidence="7" key="1">
    <citation type="submission" date="2016-10" db="EMBL/GenBank/DDBJ databases">
        <authorList>
            <person name="Varghese N."/>
            <person name="Submissions S."/>
        </authorList>
    </citation>
    <scope>NUCLEOTIDE SEQUENCE [LARGE SCALE GENOMIC DNA]</scope>
    <source>
        <strain evidence="7">DSM 16108</strain>
    </source>
</reference>
<accession>A0A1I4BRS1</accession>
<evidence type="ECO:0000256" key="2">
    <source>
        <dbReference type="ARBA" id="ARBA00022723"/>
    </source>
</evidence>
<keyword evidence="1" id="KW-0004">4Fe-4S</keyword>
<dbReference type="GO" id="GO:0003824">
    <property type="term" value="F:catalytic activity"/>
    <property type="evidence" value="ECO:0007669"/>
    <property type="project" value="InterPro"/>
</dbReference>
<dbReference type="SUPFAM" id="SSF48150">
    <property type="entry name" value="DNA-glycosylase"/>
    <property type="match status" value="1"/>
</dbReference>
<dbReference type="Gene3D" id="1.10.340.30">
    <property type="entry name" value="Hypothetical protein, domain 2"/>
    <property type="match status" value="1"/>
</dbReference>
<dbReference type="PANTHER" id="PTHR10359">
    <property type="entry name" value="A/G-SPECIFIC ADENINE GLYCOSYLASE/ENDONUCLEASE III"/>
    <property type="match status" value="1"/>
</dbReference>
<dbReference type="SMART" id="SM00478">
    <property type="entry name" value="ENDO3c"/>
    <property type="match status" value="1"/>
</dbReference>
<evidence type="ECO:0000313" key="7">
    <source>
        <dbReference type="Proteomes" id="UP000199589"/>
    </source>
</evidence>
<name>A0A1I4BRS1_9LACT</name>
<dbReference type="InterPro" id="IPR011257">
    <property type="entry name" value="DNA_glycosylase"/>
</dbReference>
<keyword evidence="4" id="KW-0411">Iron-sulfur</keyword>
<dbReference type="Gene3D" id="1.10.1670.10">
    <property type="entry name" value="Helix-hairpin-Helix base-excision DNA repair enzymes (C-terminal)"/>
    <property type="match status" value="1"/>
</dbReference>
<evidence type="ECO:0000256" key="3">
    <source>
        <dbReference type="ARBA" id="ARBA00023004"/>
    </source>
</evidence>
<protein>
    <submittedName>
        <fullName evidence="6">DNA-3-methyladenine glycosylase III</fullName>
    </submittedName>
</protein>
<gene>
    <name evidence="6" type="ORF">SAMN04488569_10825</name>
</gene>
<evidence type="ECO:0000313" key="6">
    <source>
        <dbReference type="EMBL" id="SFK71504.1"/>
    </source>
</evidence>
<dbReference type="InterPro" id="IPR003265">
    <property type="entry name" value="HhH-GPD_domain"/>
</dbReference>